<dbReference type="Proteomes" id="UP000036449">
    <property type="component" value="Unassembled WGS sequence"/>
</dbReference>
<sequence>MITQSIATCIGLTVLMFASPALSLDRGTPEQQQACTPDAMSFCGPFIPDAVQVRACLLSRRASLSPACRAAIAPRAHAPRKRRHTHR</sequence>
<protein>
    <submittedName>
        <fullName evidence="2">Uncharacterized protein</fullName>
    </submittedName>
</protein>
<accession>A0A0J6T703</accession>
<evidence type="ECO:0000313" key="3">
    <source>
        <dbReference type="Proteomes" id="UP000036449"/>
    </source>
</evidence>
<evidence type="ECO:0000256" key="1">
    <source>
        <dbReference type="SAM" id="SignalP"/>
    </source>
</evidence>
<dbReference type="AlphaFoldDB" id="A0A0J6T703"/>
<comment type="caution">
    <text evidence="2">The sequence shown here is derived from an EMBL/GenBank/DDBJ whole genome shotgun (WGS) entry which is preliminary data.</text>
</comment>
<feature type="chain" id="PRO_5005281830" evidence="1">
    <location>
        <begin position="24"/>
        <end position="87"/>
    </location>
</feature>
<proteinExistence type="predicted"/>
<dbReference type="EMBL" id="LABZ01000083">
    <property type="protein sequence ID" value="KMO41318.1"/>
    <property type="molecule type" value="Genomic_DNA"/>
</dbReference>
<organism evidence="2 3">
    <name type="scientific">Methylobacterium tarhaniae</name>
    <dbReference type="NCBI Taxonomy" id="1187852"/>
    <lineage>
        <taxon>Bacteria</taxon>
        <taxon>Pseudomonadati</taxon>
        <taxon>Pseudomonadota</taxon>
        <taxon>Alphaproteobacteria</taxon>
        <taxon>Hyphomicrobiales</taxon>
        <taxon>Methylobacteriaceae</taxon>
        <taxon>Methylobacterium</taxon>
    </lineage>
</organism>
<dbReference type="OrthoDB" id="7998990at2"/>
<reference evidence="2 3" key="1">
    <citation type="submission" date="2015-03" db="EMBL/GenBank/DDBJ databases">
        <title>Genome sequencing of Methylobacterium tarhaniae DSM 25844.</title>
        <authorList>
            <person name="Chaudhry V."/>
            <person name="Patil P.B."/>
        </authorList>
    </citation>
    <scope>NUCLEOTIDE SEQUENCE [LARGE SCALE GENOMIC DNA]</scope>
    <source>
        <strain evidence="2 3">DSM 25844</strain>
    </source>
</reference>
<evidence type="ECO:0000313" key="2">
    <source>
        <dbReference type="EMBL" id="KMO41318.1"/>
    </source>
</evidence>
<feature type="signal peptide" evidence="1">
    <location>
        <begin position="1"/>
        <end position="23"/>
    </location>
</feature>
<keyword evidence="1" id="KW-0732">Signal</keyword>
<keyword evidence="3" id="KW-1185">Reference proteome</keyword>
<dbReference type="RefSeq" id="WP_048451281.1">
    <property type="nucleotide sequence ID" value="NZ_JBNNPJ010000247.1"/>
</dbReference>
<name>A0A0J6T703_9HYPH</name>
<gene>
    <name evidence="2" type="ORF">VQ03_12900</name>
</gene>